<sequence>MSVFVEMRRTALVGIASLCRIETDGLDLENMFQSLDSRICYVGEWSLSSRLMSQGVNPFVLENIDFPRLQSFLLDLMFL</sequence>
<proteinExistence type="predicted"/>
<organism evidence="1">
    <name type="scientific">Rhizophora mucronata</name>
    <name type="common">Asiatic mangrove</name>
    <dbReference type="NCBI Taxonomy" id="61149"/>
    <lineage>
        <taxon>Eukaryota</taxon>
        <taxon>Viridiplantae</taxon>
        <taxon>Streptophyta</taxon>
        <taxon>Embryophyta</taxon>
        <taxon>Tracheophyta</taxon>
        <taxon>Spermatophyta</taxon>
        <taxon>Magnoliopsida</taxon>
        <taxon>eudicotyledons</taxon>
        <taxon>Gunneridae</taxon>
        <taxon>Pentapetalae</taxon>
        <taxon>rosids</taxon>
        <taxon>fabids</taxon>
        <taxon>Malpighiales</taxon>
        <taxon>Rhizophoraceae</taxon>
        <taxon>Rhizophora</taxon>
    </lineage>
</organism>
<dbReference type="EMBL" id="GGEC01005778">
    <property type="protein sequence ID" value="MBW86261.1"/>
    <property type="molecule type" value="Transcribed_RNA"/>
</dbReference>
<reference evidence="1" key="1">
    <citation type="submission" date="2018-02" db="EMBL/GenBank/DDBJ databases">
        <title>Rhizophora mucronata_Transcriptome.</title>
        <authorList>
            <person name="Meera S.P."/>
            <person name="Sreeshan A."/>
            <person name="Augustine A."/>
        </authorList>
    </citation>
    <scope>NUCLEOTIDE SEQUENCE</scope>
    <source>
        <tissue evidence="1">Leaf</tissue>
    </source>
</reference>
<protein>
    <submittedName>
        <fullName evidence="1">Uncharacterized protein</fullName>
    </submittedName>
</protein>
<dbReference type="AlphaFoldDB" id="A0A2P2IYG4"/>
<name>A0A2P2IYG4_RHIMU</name>
<evidence type="ECO:0000313" key="1">
    <source>
        <dbReference type="EMBL" id="MBW86261.1"/>
    </source>
</evidence>
<accession>A0A2P2IYG4</accession>